<dbReference type="Pfam" id="PF02566">
    <property type="entry name" value="OsmC"/>
    <property type="match status" value="1"/>
</dbReference>
<dbReference type="InterPro" id="IPR052707">
    <property type="entry name" value="OsmC_Ohr_Peroxiredoxin"/>
</dbReference>
<dbReference type="InterPro" id="IPR003718">
    <property type="entry name" value="OsmC/Ohr_fam"/>
</dbReference>
<dbReference type="InterPro" id="IPR015946">
    <property type="entry name" value="KH_dom-like_a/b"/>
</dbReference>
<dbReference type="Gene3D" id="3.30.300.20">
    <property type="match status" value="1"/>
</dbReference>
<proteinExistence type="predicted"/>
<protein>
    <submittedName>
        <fullName evidence="1">Organic hydroperoxide reductase OsmC/OhrA</fullName>
    </submittedName>
</protein>
<reference evidence="1 2" key="1">
    <citation type="submission" date="2020-08" db="EMBL/GenBank/DDBJ databases">
        <title>Sequencing the genomes of 1000 actinobacteria strains.</title>
        <authorList>
            <person name="Klenk H.-P."/>
        </authorList>
    </citation>
    <scope>NUCLEOTIDE SEQUENCE [LARGE SCALE GENOMIC DNA]</scope>
    <source>
        <strain evidence="1 2">DSM 43582</strain>
    </source>
</reference>
<dbReference type="SUPFAM" id="SSF82784">
    <property type="entry name" value="OsmC-like"/>
    <property type="match status" value="1"/>
</dbReference>
<dbReference type="Proteomes" id="UP000540412">
    <property type="component" value="Unassembled WGS sequence"/>
</dbReference>
<accession>A0A7W9UMB4</accession>
<comment type="caution">
    <text evidence="1">The sequence shown here is derived from an EMBL/GenBank/DDBJ whole genome shotgun (WGS) entry which is preliminary data.</text>
</comment>
<dbReference type="EMBL" id="JACHIT010000002">
    <property type="protein sequence ID" value="MBB5918182.1"/>
    <property type="molecule type" value="Genomic_DNA"/>
</dbReference>
<dbReference type="InterPro" id="IPR036102">
    <property type="entry name" value="OsmC/Ohrsf"/>
</dbReference>
<dbReference type="RefSeq" id="WP_040747448.1">
    <property type="nucleotide sequence ID" value="NZ_JACHIT010000002.1"/>
</dbReference>
<organism evidence="1 2">
    <name type="scientific">Nocardia transvalensis</name>
    <dbReference type="NCBI Taxonomy" id="37333"/>
    <lineage>
        <taxon>Bacteria</taxon>
        <taxon>Bacillati</taxon>
        <taxon>Actinomycetota</taxon>
        <taxon>Actinomycetes</taxon>
        <taxon>Mycobacteriales</taxon>
        <taxon>Nocardiaceae</taxon>
        <taxon>Nocardia</taxon>
    </lineage>
</organism>
<dbReference type="PANTHER" id="PTHR42830">
    <property type="entry name" value="OSMOTICALLY INDUCIBLE FAMILY PROTEIN"/>
    <property type="match status" value="1"/>
</dbReference>
<dbReference type="AlphaFoldDB" id="A0A7W9UMB4"/>
<gene>
    <name evidence="1" type="ORF">BJY24_007094</name>
</gene>
<name>A0A7W9UMB4_9NOCA</name>
<keyword evidence="2" id="KW-1185">Reference proteome</keyword>
<sequence>MHRYEVEVAWSGATTGYRSYSRNHDVRAEGRPPLPASADPVVGRGDATRWNPELLLVASLSECHMLWYLHLCTQAGIVVTDYRDAAEGTMNNDRFTQVTLRPRVTVTDPAHLDTARALHTEAHKHCFIANSVNFPVDHAPTVTT</sequence>
<evidence type="ECO:0000313" key="1">
    <source>
        <dbReference type="EMBL" id="MBB5918182.1"/>
    </source>
</evidence>
<evidence type="ECO:0000313" key="2">
    <source>
        <dbReference type="Proteomes" id="UP000540412"/>
    </source>
</evidence>
<dbReference type="PANTHER" id="PTHR42830:SF2">
    <property type="entry name" value="OSMC_OHR FAMILY PROTEIN"/>
    <property type="match status" value="1"/>
</dbReference>